<keyword evidence="8 21" id="KW-0347">Helicase</keyword>
<keyword evidence="4" id="KW-0479">Metal-binding</keyword>
<comment type="catalytic activity">
    <reaction evidence="15">
        <text>Couples ATP hydrolysis with the unwinding of duplex DNA by translocating in the 3'-5' direction.</text>
        <dbReference type="EC" id="5.6.2.4"/>
    </reaction>
</comment>
<reference evidence="21 22" key="1">
    <citation type="submission" date="2020-02" db="EMBL/GenBank/DDBJ databases">
        <title>Aliifodinibius halophilus 2W32, complete genome.</title>
        <authorList>
            <person name="Li Y."/>
            <person name="Wu S."/>
        </authorList>
    </citation>
    <scope>NUCLEOTIDE SEQUENCE [LARGE SCALE GENOMIC DNA]</scope>
    <source>
        <strain evidence="21 22">2W32</strain>
    </source>
</reference>
<evidence type="ECO:0000256" key="7">
    <source>
        <dbReference type="ARBA" id="ARBA00022801"/>
    </source>
</evidence>
<keyword evidence="9" id="KW-0862">Zinc</keyword>
<dbReference type="EMBL" id="JAALLS010000005">
    <property type="protein sequence ID" value="NGP87774.1"/>
    <property type="molecule type" value="Genomic_DNA"/>
</dbReference>
<dbReference type="NCBIfam" id="TIGR00614">
    <property type="entry name" value="recQ_fam"/>
    <property type="match status" value="1"/>
</dbReference>
<proteinExistence type="inferred from homology"/>
<dbReference type="InterPro" id="IPR027417">
    <property type="entry name" value="P-loop_NTPase"/>
</dbReference>
<dbReference type="EC" id="5.6.2.4" evidence="16"/>
<evidence type="ECO:0000256" key="13">
    <source>
        <dbReference type="ARBA" id="ARBA00023204"/>
    </source>
</evidence>
<dbReference type="Gene3D" id="1.10.150.80">
    <property type="entry name" value="HRDC domain"/>
    <property type="match status" value="1"/>
</dbReference>
<keyword evidence="22" id="KW-1185">Reference proteome</keyword>
<dbReference type="GO" id="GO:0046872">
    <property type="term" value="F:metal ion binding"/>
    <property type="evidence" value="ECO:0007669"/>
    <property type="project" value="UniProtKB-KW"/>
</dbReference>
<dbReference type="Gene3D" id="3.40.50.300">
    <property type="entry name" value="P-loop containing nucleotide triphosphate hydrolases"/>
    <property type="match status" value="2"/>
</dbReference>
<gene>
    <name evidence="21" type="primary">recQ</name>
    <name evidence="21" type="ORF">G3569_05355</name>
</gene>
<dbReference type="NCBIfam" id="TIGR01389">
    <property type="entry name" value="recQ"/>
    <property type="match status" value="1"/>
</dbReference>
<keyword evidence="5" id="KW-0547">Nucleotide-binding</keyword>
<dbReference type="SMART" id="SM00956">
    <property type="entry name" value="RQC"/>
    <property type="match status" value="1"/>
</dbReference>
<keyword evidence="6" id="KW-0227">DNA damage</keyword>
<evidence type="ECO:0000256" key="5">
    <source>
        <dbReference type="ARBA" id="ARBA00022741"/>
    </source>
</evidence>
<dbReference type="GO" id="GO:0003677">
    <property type="term" value="F:DNA binding"/>
    <property type="evidence" value="ECO:0007669"/>
    <property type="project" value="UniProtKB-KW"/>
</dbReference>
<dbReference type="Pfam" id="PF00271">
    <property type="entry name" value="Helicase_C"/>
    <property type="match status" value="1"/>
</dbReference>
<dbReference type="InterPro" id="IPR036388">
    <property type="entry name" value="WH-like_DNA-bd_sf"/>
</dbReference>
<feature type="domain" description="Helicase ATP-binding" evidence="19">
    <location>
        <begin position="26"/>
        <end position="194"/>
    </location>
</feature>
<dbReference type="SMART" id="SM00341">
    <property type="entry name" value="HRDC"/>
    <property type="match status" value="1"/>
</dbReference>
<dbReference type="Gene3D" id="1.10.10.10">
    <property type="entry name" value="Winged helix-like DNA-binding domain superfamily/Winged helix DNA-binding domain"/>
    <property type="match status" value="1"/>
</dbReference>
<evidence type="ECO:0000256" key="14">
    <source>
        <dbReference type="ARBA" id="ARBA00023235"/>
    </source>
</evidence>
<dbReference type="Gene3D" id="1.10.10.1390">
    <property type="entry name" value="ATP-dependent DNA helicase RecQ"/>
    <property type="match status" value="1"/>
</dbReference>
<name>A0A6M1T9Z6_9BACT</name>
<feature type="domain" description="Helicase C-terminal" evidence="20">
    <location>
        <begin position="215"/>
        <end position="363"/>
    </location>
</feature>
<dbReference type="GO" id="GO:0009378">
    <property type="term" value="F:four-way junction helicase activity"/>
    <property type="evidence" value="ECO:0007669"/>
    <property type="project" value="TreeGrafter"/>
</dbReference>
<evidence type="ECO:0000256" key="4">
    <source>
        <dbReference type="ARBA" id="ARBA00022723"/>
    </source>
</evidence>
<dbReference type="InterPro" id="IPR002121">
    <property type="entry name" value="HRDC_dom"/>
</dbReference>
<dbReference type="SUPFAM" id="SSF52540">
    <property type="entry name" value="P-loop containing nucleoside triphosphate hydrolases"/>
    <property type="match status" value="2"/>
</dbReference>
<dbReference type="Pfam" id="PF16124">
    <property type="entry name" value="RecQ_Zn_bind"/>
    <property type="match status" value="1"/>
</dbReference>
<comment type="cofactor">
    <cofactor evidence="2">
        <name>Zn(2+)</name>
        <dbReference type="ChEBI" id="CHEBI:29105"/>
    </cofactor>
</comment>
<accession>A0A6M1T9Z6</accession>
<keyword evidence="10" id="KW-0067">ATP-binding</keyword>
<keyword evidence="13" id="KW-0234">DNA repair</keyword>
<dbReference type="GO" id="GO:0005524">
    <property type="term" value="F:ATP binding"/>
    <property type="evidence" value="ECO:0007669"/>
    <property type="project" value="UniProtKB-KW"/>
</dbReference>
<dbReference type="InterPro" id="IPR014001">
    <property type="entry name" value="Helicase_ATP-bd"/>
</dbReference>
<evidence type="ECO:0000256" key="3">
    <source>
        <dbReference type="ARBA" id="ARBA00005446"/>
    </source>
</evidence>
<dbReference type="InterPro" id="IPR006293">
    <property type="entry name" value="DNA_helicase_ATP-dep_RecQ_bac"/>
</dbReference>
<evidence type="ECO:0000259" key="20">
    <source>
        <dbReference type="PROSITE" id="PS51194"/>
    </source>
</evidence>
<dbReference type="InterPro" id="IPR018982">
    <property type="entry name" value="RQC_domain"/>
</dbReference>
<evidence type="ECO:0000256" key="2">
    <source>
        <dbReference type="ARBA" id="ARBA00001947"/>
    </source>
</evidence>
<dbReference type="GO" id="GO:0005694">
    <property type="term" value="C:chromosome"/>
    <property type="evidence" value="ECO:0007669"/>
    <property type="project" value="TreeGrafter"/>
</dbReference>
<dbReference type="PANTHER" id="PTHR13710">
    <property type="entry name" value="DNA HELICASE RECQ FAMILY MEMBER"/>
    <property type="match status" value="1"/>
</dbReference>
<keyword evidence="12" id="KW-0233">DNA recombination</keyword>
<dbReference type="InterPro" id="IPR011545">
    <property type="entry name" value="DEAD/DEAH_box_helicase_dom"/>
</dbReference>
<dbReference type="RefSeq" id="WP_165266838.1">
    <property type="nucleotide sequence ID" value="NZ_JAALLS010000005.1"/>
</dbReference>
<dbReference type="PROSITE" id="PS51194">
    <property type="entry name" value="HELICASE_CTER"/>
    <property type="match status" value="1"/>
</dbReference>
<evidence type="ECO:0000256" key="11">
    <source>
        <dbReference type="ARBA" id="ARBA00023125"/>
    </source>
</evidence>
<organism evidence="21 22">
    <name type="scientific">Fodinibius halophilus</name>
    <dbReference type="NCBI Taxonomy" id="1736908"/>
    <lineage>
        <taxon>Bacteria</taxon>
        <taxon>Pseudomonadati</taxon>
        <taxon>Balneolota</taxon>
        <taxon>Balneolia</taxon>
        <taxon>Balneolales</taxon>
        <taxon>Balneolaceae</taxon>
        <taxon>Fodinibius</taxon>
    </lineage>
</organism>
<keyword evidence="14" id="KW-0413">Isomerase</keyword>
<dbReference type="InterPro" id="IPR004589">
    <property type="entry name" value="DNA_helicase_ATP-dep_RecQ"/>
</dbReference>
<dbReference type="PROSITE" id="PS51192">
    <property type="entry name" value="HELICASE_ATP_BIND_1"/>
    <property type="match status" value="1"/>
</dbReference>
<dbReference type="GO" id="GO:0006281">
    <property type="term" value="P:DNA repair"/>
    <property type="evidence" value="ECO:0007669"/>
    <property type="project" value="UniProtKB-KW"/>
</dbReference>
<dbReference type="PANTHER" id="PTHR13710:SF105">
    <property type="entry name" value="ATP-DEPENDENT DNA HELICASE Q1"/>
    <property type="match status" value="1"/>
</dbReference>
<sequence length="733" mass="84226">MIQQARETLKNVFGFKEFRPLQEEVIDHVLERKDALVVMPTGGGKSLCYQIPALVFDGLTIVVSPLISLMKDQVEQLREYDISAVQLNSTLSRQDYQHNIDLIKRGEVSLLYLAPETLMMPRTKKLLESLDIDVFAIDEAHCISEWGHDFRPEYRKLAEVRKNFPDAVAIGLTATATPRVQEDIKATLELKETETFIASFNRTNLFVEIQDKHRPLDQVLTFLEQHEDQSGIIYCFSRKQVDELTQELEIENFSVRSYHAGLSERQRSKNQEAFIRDDVDIIVATVAFGMGINKPDVRFVIHHDMPQNIESYYQQIGRAGRDGLQANCLMLFSYSDINKIRYFINQKQGQEKKIAERHLNALLQFIESNKCRRIPLMEYFGETYSPDNCDMCDNCIGEPKQVQDLTVQAQKFLSCVVRTDQYFGATHIANILRGSEAKKIKEHGHDELSTHGIGRELSKKQWKRLAQQLLIQNFLKRDPEYGSLKIKQAGIELLKGRKTLHGKVKSRKKNTGRGASRTAASANKIDYDEVLFQQLREKRKELADEADVPPYVIFPDTTLTEMAYYFPQRKKSMRAIHGVGSVKLKKYGAIFGKLVKEYCEEHGIAEKKKRQATTRRSSRSSAGTSGKKRHHKVGRAYNKGKSIKELRAKYDVKLSTILKHLRNYYREGNSLRPEGFPEISGLDKEEQNIVWQAYKKCGTDLLRPVHEELDGKISYEELKIMRLYYLAQTGKGG</sequence>
<evidence type="ECO:0000256" key="15">
    <source>
        <dbReference type="ARBA" id="ARBA00034617"/>
    </source>
</evidence>
<evidence type="ECO:0000313" key="22">
    <source>
        <dbReference type="Proteomes" id="UP000479132"/>
    </source>
</evidence>
<evidence type="ECO:0000256" key="17">
    <source>
        <dbReference type="SAM" id="MobiDB-lite"/>
    </source>
</evidence>
<dbReference type="GO" id="GO:0006310">
    <property type="term" value="P:DNA recombination"/>
    <property type="evidence" value="ECO:0007669"/>
    <property type="project" value="UniProtKB-UniRule"/>
</dbReference>
<keyword evidence="7 21" id="KW-0378">Hydrolase</keyword>
<dbReference type="InterPro" id="IPR010997">
    <property type="entry name" value="HRDC-like_sf"/>
</dbReference>
<evidence type="ECO:0000256" key="8">
    <source>
        <dbReference type="ARBA" id="ARBA00022806"/>
    </source>
</evidence>
<feature type="domain" description="HRDC" evidence="18">
    <location>
        <begin position="525"/>
        <end position="605"/>
    </location>
</feature>
<dbReference type="FunFam" id="3.40.50.300:FF:000156">
    <property type="entry name" value="ATP-dependent DNA helicase recQ"/>
    <property type="match status" value="1"/>
</dbReference>
<dbReference type="Pfam" id="PF14493">
    <property type="entry name" value="HTH_40"/>
    <property type="match status" value="1"/>
</dbReference>
<dbReference type="Pfam" id="PF00270">
    <property type="entry name" value="DEAD"/>
    <property type="match status" value="1"/>
</dbReference>
<evidence type="ECO:0000256" key="6">
    <source>
        <dbReference type="ARBA" id="ARBA00022763"/>
    </source>
</evidence>
<dbReference type="GO" id="GO:0005737">
    <property type="term" value="C:cytoplasm"/>
    <property type="evidence" value="ECO:0007669"/>
    <property type="project" value="TreeGrafter"/>
</dbReference>
<evidence type="ECO:0000256" key="16">
    <source>
        <dbReference type="NCBIfam" id="TIGR01389"/>
    </source>
</evidence>
<dbReference type="PROSITE" id="PS50967">
    <property type="entry name" value="HRDC"/>
    <property type="match status" value="1"/>
</dbReference>
<dbReference type="CDD" id="cd17920">
    <property type="entry name" value="DEXHc_RecQ"/>
    <property type="match status" value="1"/>
</dbReference>
<dbReference type="AlphaFoldDB" id="A0A6M1T9Z6"/>
<feature type="region of interest" description="Disordered" evidence="17">
    <location>
        <begin position="605"/>
        <end position="636"/>
    </location>
</feature>
<dbReference type="Proteomes" id="UP000479132">
    <property type="component" value="Unassembled WGS sequence"/>
</dbReference>
<feature type="compositionally biased region" description="Basic residues" evidence="17">
    <location>
        <begin position="607"/>
        <end position="618"/>
    </location>
</feature>
<dbReference type="InterPro" id="IPR001650">
    <property type="entry name" value="Helicase_C-like"/>
</dbReference>
<dbReference type="InterPro" id="IPR044876">
    <property type="entry name" value="HRDC_dom_sf"/>
</dbReference>
<dbReference type="SMART" id="SM00490">
    <property type="entry name" value="HELICc"/>
    <property type="match status" value="1"/>
</dbReference>
<keyword evidence="11" id="KW-0238">DNA-binding</keyword>
<dbReference type="InterPro" id="IPR029491">
    <property type="entry name" value="Helicase_HTH"/>
</dbReference>
<evidence type="ECO:0000256" key="12">
    <source>
        <dbReference type="ARBA" id="ARBA00023172"/>
    </source>
</evidence>
<dbReference type="SMART" id="SM00487">
    <property type="entry name" value="DEXDc"/>
    <property type="match status" value="1"/>
</dbReference>
<comment type="cofactor">
    <cofactor evidence="1">
        <name>Mg(2+)</name>
        <dbReference type="ChEBI" id="CHEBI:18420"/>
    </cofactor>
</comment>
<dbReference type="GO" id="GO:0006260">
    <property type="term" value="P:DNA replication"/>
    <property type="evidence" value="ECO:0007669"/>
    <property type="project" value="InterPro"/>
</dbReference>
<comment type="similarity">
    <text evidence="3">Belongs to the helicase family. RecQ subfamily.</text>
</comment>
<evidence type="ECO:0000256" key="1">
    <source>
        <dbReference type="ARBA" id="ARBA00001946"/>
    </source>
</evidence>
<evidence type="ECO:0000256" key="10">
    <source>
        <dbReference type="ARBA" id="ARBA00022840"/>
    </source>
</evidence>
<dbReference type="Pfam" id="PF09382">
    <property type="entry name" value="RQC"/>
    <property type="match status" value="1"/>
</dbReference>
<dbReference type="SUPFAM" id="SSF47819">
    <property type="entry name" value="HRDC-like"/>
    <property type="match status" value="1"/>
</dbReference>
<evidence type="ECO:0000259" key="19">
    <source>
        <dbReference type="PROSITE" id="PS51192"/>
    </source>
</evidence>
<dbReference type="GO" id="GO:0043138">
    <property type="term" value="F:3'-5' DNA helicase activity"/>
    <property type="evidence" value="ECO:0007669"/>
    <property type="project" value="UniProtKB-EC"/>
</dbReference>
<comment type="caution">
    <text evidence="21">The sequence shown here is derived from an EMBL/GenBank/DDBJ whole genome shotgun (WGS) entry which is preliminary data.</text>
</comment>
<dbReference type="GO" id="GO:0009432">
    <property type="term" value="P:SOS response"/>
    <property type="evidence" value="ECO:0007669"/>
    <property type="project" value="UniProtKB-UniRule"/>
</dbReference>
<evidence type="ECO:0000313" key="21">
    <source>
        <dbReference type="EMBL" id="NGP87774.1"/>
    </source>
</evidence>
<dbReference type="FunFam" id="3.40.50.300:FF:000296">
    <property type="entry name" value="ATP-dependent DNA helicase RecQ"/>
    <property type="match status" value="1"/>
</dbReference>
<dbReference type="Pfam" id="PF00570">
    <property type="entry name" value="HRDC"/>
    <property type="match status" value="1"/>
</dbReference>
<evidence type="ECO:0000256" key="9">
    <source>
        <dbReference type="ARBA" id="ARBA00022833"/>
    </source>
</evidence>
<protein>
    <recommendedName>
        <fullName evidence="16">DNA helicase RecQ</fullName>
        <ecNumber evidence="16">5.6.2.4</ecNumber>
    </recommendedName>
</protein>
<dbReference type="InterPro" id="IPR032284">
    <property type="entry name" value="RecQ_Zn-bd"/>
</dbReference>
<dbReference type="CDD" id="cd18794">
    <property type="entry name" value="SF2_C_RecQ"/>
    <property type="match status" value="1"/>
</dbReference>
<dbReference type="GO" id="GO:0016787">
    <property type="term" value="F:hydrolase activity"/>
    <property type="evidence" value="ECO:0007669"/>
    <property type="project" value="UniProtKB-KW"/>
</dbReference>
<evidence type="ECO:0000259" key="18">
    <source>
        <dbReference type="PROSITE" id="PS50967"/>
    </source>
</evidence>